<feature type="compositionally biased region" description="Low complexity" evidence="1">
    <location>
        <begin position="18"/>
        <end position="40"/>
    </location>
</feature>
<dbReference type="Gene3D" id="2.130.10.10">
    <property type="entry name" value="YVTN repeat-like/Quinoprotein amine dehydrogenase"/>
    <property type="match status" value="1"/>
</dbReference>
<keyword evidence="3" id="KW-1185">Reference proteome</keyword>
<keyword evidence="2" id="KW-0449">Lipoprotein</keyword>
<feature type="region of interest" description="Disordered" evidence="1">
    <location>
        <begin position="1"/>
        <end position="44"/>
    </location>
</feature>
<comment type="caution">
    <text evidence="2">The sequence shown here is derived from an EMBL/GenBank/DDBJ whole genome shotgun (WGS) entry which is preliminary data.</text>
</comment>
<sequence length="377" mass="38835">MLALAACAPGSLAPAPSPTRAARPSASASASATPEPSADPAPDRPVLFASLAASDGLAIVDPDRPEPLLDVVEVGRAPWGVAAHEGTAYVATADGLAIVDLAARERTALVPYLHQPAPQAGAEGFGEYRDGGLGIAVSPDGEQVAVAVHRWPDPAWLEVYDVDEGAFTGSADVGIRPFDVLADPEGDWFATVDHDSYSVSVVGRATLAVERHEIAPFGDLGFAGWEKPHYGAVTADGRIALPFQGLVTVLLDPATGATDRVEMTANSHSHGVAAAPDGTLVTAGTGAFGTARGMPNASFLDPASGDERVVPLEHPHETVAIWQPEPDVPWTAVLGGGFTRDGWWDGLTLVDPATGAVREVPLAGRPQHVIAAVLPAE</sequence>
<evidence type="ECO:0000313" key="2">
    <source>
        <dbReference type="EMBL" id="GGN77832.1"/>
    </source>
</evidence>
<protein>
    <submittedName>
        <fullName evidence="2">Lipoprotein</fullName>
    </submittedName>
</protein>
<dbReference type="EMBL" id="BMLM01000001">
    <property type="protein sequence ID" value="GGN77832.1"/>
    <property type="molecule type" value="Genomic_DNA"/>
</dbReference>
<proteinExistence type="predicted"/>
<accession>A0ABQ2KB96</accession>
<evidence type="ECO:0000313" key="3">
    <source>
        <dbReference type="Proteomes" id="UP000626982"/>
    </source>
</evidence>
<dbReference type="PANTHER" id="PTHR47197:SF3">
    <property type="entry name" value="DIHYDRO-HEME D1 DEHYDROGENASE"/>
    <property type="match status" value="1"/>
</dbReference>
<dbReference type="SUPFAM" id="SSF75011">
    <property type="entry name" value="3-carboxy-cis,cis-mucoante lactonizing enzyme"/>
    <property type="match status" value="1"/>
</dbReference>
<dbReference type="InterPro" id="IPR051200">
    <property type="entry name" value="Host-pathogen_enzymatic-act"/>
</dbReference>
<dbReference type="Proteomes" id="UP000626982">
    <property type="component" value="Unassembled WGS sequence"/>
</dbReference>
<dbReference type="InterPro" id="IPR015943">
    <property type="entry name" value="WD40/YVTN_repeat-like_dom_sf"/>
</dbReference>
<reference evidence="3" key="1">
    <citation type="journal article" date="2019" name="Int. J. Syst. Evol. Microbiol.">
        <title>The Global Catalogue of Microorganisms (GCM) 10K type strain sequencing project: providing services to taxonomists for standard genome sequencing and annotation.</title>
        <authorList>
            <consortium name="The Broad Institute Genomics Platform"/>
            <consortium name="The Broad Institute Genome Sequencing Center for Infectious Disease"/>
            <person name="Wu L."/>
            <person name="Ma J."/>
        </authorList>
    </citation>
    <scope>NUCLEOTIDE SEQUENCE [LARGE SCALE GENOMIC DNA]</scope>
    <source>
        <strain evidence="3">CGMCC 1.6960</strain>
    </source>
</reference>
<name>A0ABQ2KB96_9MICO</name>
<gene>
    <name evidence="2" type="ORF">GCM10010968_02870</name>
</gene>
<dbReference type="PANTHER" id="PTHR47197">
    <property type="entry name" value="PROTEIN NIRF"/>
    <property type="match status" value="1"/>
</dbReference>
<organism evidence="2 3">
    <name type="scientific">Agrococcus terreus</name>
    <dbReference type="NCBI Taxonomy" id="574649"/>
    <lineage>
        <taxon>Bacteria</taxon>
        <taxon>Bacillati</taxon>
        <taxon>Actinomycetota</taxon>
        <taxon>Actinomycetes</taxon>
        <taxon>Micrococcales</taxon>
        <taxon>Microbacteriaceae</taxon>
        <taxon>Agrococcus</taxon>
    </lineage>
</organism>
<evidence type="ECO:0000256" key="1">
    <source>
        <dbReference type="SAM" id="MobiDB-lite"/>
    </source>
</evidence>